<feature type="compositionally biased region" description="Low complexity" evidence="4">
    <location>
        <begin position="117"/>
        <end position="126"/>
    </location>
</feature>
<comment type="caution">
    <text evidence="6">The sequence shown here is derived from an EMBL/GenBank/DDBJ whole genome shotgun (WGS) entry which is preliminary data.</text>
</comment>
<name>A0A7J6NFI5_PEROL</name>
<dbReference type="AlphaFoldDB" id="A0A7J6NFI5"/>
<proteinExistence type="inferred from homology"/>
<dbReference type="InterPro" id="IPR011989">
    <property type="entry name" value="ARM-like"/>
</dbReference>
<evidence type="ECO:0000259" key="5">
    <source>
        <dbReference type="Pfam" id="PF08623"/>
    </source>
</evidence>
<feature type="region of interest" description="Disordered" evidence="4">
    <location>
        <begin position="113"/>
        <end position="133"/>
    </location>
</feature>
<organism evidence="6 7">
    <name type="scientific">Perkinsus olseni</name>
    <name type="common">Perkinsus atlanticus</name>
    <dbReference type="NCBI Taxonomy" id="32597"/>
    <lineage>
        <taxon>Eukaryota</taxon>
        <taxon>Sar</taxon>
        <taxon>Alveolata</taxon>
        <taxon>Perkinsozoa</taxon>
        <taxon>Perkinsea</taxon>
        <taxon>Perkinsida</taxon>
        <taxon>Perkinsidae</taxon>
        <taxon>Perkinsus</taxon>
    </lineage>
</organism>
<dbReference type="EMBL" id="JABANO010040757">
    <property type="protein sequence ID" value="KAF4682613.1"/>
    <property type="molecule type" value="Genomic_DNA"/>
</dbReference>
<evidence type="ECO:0000313" key="6">
    <source>
        <dbReference type="EMBL" id="KAF4682613.1"/>
    </source>
</evidence>
<protein>
    <recommendedName>
        <fullName evidence="5">TATA-binding protein interacting (TIP20) domain-containing protein</fullName>
    </recommendedName>
</protein>
<evidence type="ECO:0000313" key="7">
    <source>
        <dbReference type="Proteomes" id="UP000553632"/>
    </source>
</evidence>
<evidence type="ECO:0000256" key="4">
    <source>
        <dbReference type="SAM" id="MobiDB-lite"/>
    </source>
</evidence>
<dbReference type="SUPFAM" id="SSF48371">
    <property type="entry name" value="ARM repeat"/>
    <property type="match status" value="1"/>
</dbReference>
<feature type="domain" description="TATA-binding protein interacting (TIP20)" evidence="5">
    <location>
        <begin position="1"/>
        <end position="107"/>
    </location>
</feature>
<evidence type="ECO:0000256" key="2">
    <source>
        <dbReference type="ARBA" id="ARBA00022737"/>
    </source>
</evidence>
<comment type="similarity">
    <text evidence="1">Belongs to the CAND family.</text>
</comment>
<dbReference type="InterPro" id="IPR013932">
    <property type="entry name" value="TATA-bd_TIP120"/>
</dbReference>
<evidence type="ECO:0000256" key="3">
    <source>
        <dbReference type="ARBA" id="ARBA00022786"/>
    </source>
</evidence>
<dbReference type="GO" id="GO:0010265">
    <property type="term" value="P:SCF complex assembly"/>
    <property type="evidence" value="ECO:0007669"/>
    <property type="project" value="InterPro"/>
</dbReference>
<dbReference type="InterPro" id="IPR039852">
    <property type="entry name" value="CAND1/CAND2"/>
</dbReference>
<dbReference type="Gene3D" id="1.25.10.10">
    <property type="entry name" value="Leucine-rich Repeat Variant"/>
    <property type="match status" value="1"/>
</dbReference>
<evidence type="ECO:0000256" key="1">
    <source>
        <dbReference type="ARBA" id="ARBA00007657"/>
    </source>
</evidence>
<dbReference type="InterPro" id="IPR016024">
    <property type="entry name" value="ARM-type_fold"/>
</dbReference>
<feature type="non-terminal residue" evidence="6">
    <location>
        <position position="1"/>
    </location>
</feature>
<dbReference type="PANTHER" id="PTHR12696">
    <property type="entry name" value="TIP120"/>
    <property type="match status" value="1"/>
</dbReference>
<dbReference type="Pfam" id="PF08623">
    <property type="entry name" value="TIP120"/>
    <property type="match status" value="1"/>
</dbReference>
<feature type="non-terminal residue" evidence="6">
    <location>
        <position position="158"/>
    </location>
</feature>
<keyword evidence="7" id="KW-1185">Reference proteome</keyword>
<keyword evidence="3" id="KW-0833">Ubl conjugation pathway</keyword>
<sequence>ILSHAIKQCDINPSLIREVDLGPFKHKQDDGLPLRKASYSCLTAFLTSSSSYPFIANTTLHYLCHNRCQTEEQGEQEITLADLLIKGSQDHEDIQGLCCELLCRSWFAATTTTTNDGVSSSSSSRSSGGGNDNRILLEREITRKAGSVIEAMYKPIST</sequence>
<accession>A0A7J6NFI5</accession>
<reference evidence="6 7" key="1">
    <citation type="submission" date="2020-04" db="EMBL/GenBank/DDBJ databases">
        <title>Perkinsus olseni comparative genomics.</title>
        <authorList>
            <person name="Bogema D.R."/>
        </authorList>
    </citation>
    <scope>NUCLEOTIDE SEQUENCE [LARGE SCALE GENOMIC DNA]</scope>
    <source>
        <strain evidence="6 7">ATCC PRA-207</strain>
    </source>
</reference>
<keyword evidence="2" id="KW-0677">Repeat</keyword>
<gene>
    <name evidence="6" type="ORF">FOZ63_012319</name>
</gene>
<dbReference type="Proteomes" id="UP000553632">
    <property type="component" value="Unassembled WGS sequence"/>
</dbReference>